<evidence type="ECO:0000313" key="2">
    <source>
        <dbReference type="EMBL" id="WOJ89303.1"/>
    </source>
</evidence>
<keyword evidence="1" id="KW-0732">Signal</keyword>
<evidence type="ECO:0000256" key="1">
    <source>
        <dbReference type="SAM" id="SignalP"/>
    </source>
</evidence>
<dbReference type="RefSeq" id="WP_407338746.1">
    <property type="nucleotide sequence ID" value="NZ_CP136862.1"/>
</dbReference>
<feature type="chain" id="PRO_5045427339" evidence="1">
    <location>
        <begin position="32"/>
        <end position="123"/>
    </location>
</feature>
<organism evidence="2 3">
    <name type="scientific">Methylocapsa polymorpha</name>
    <dbReference type="NCBI Taxonomy" id="3080828"/>
    <lineage>
        <taxon>Bacteria</taxon>
        <taxon>Pseudomonadati</taxon>
        <taxon>Pseudomonadota</taxon>
        <taxon>Alphaproteobacteria</taxon>
        <taxon>Hyphomicrobiales</taxon>
        <taxon>Beijerinckiaceae</taxon>
        <taxon>Methylocapsa</taxon>
    </lineage>
</organism>
<name>A0ABZ0HRY5_9HYPH</name>
<proteinExistence type="predicted"/>
<dbReference type="EMBL" id="CP136862">
    <property type="protein sequence ID" value="WOJ89303.1"/>
    <property type="molecule type" value="Genomic_DNA"/>
</dbReference>
<sequence length="123" mass="12789">METNTSSKRKRSQLISAAAAALMLVPGTAGAVSLYWATTPVHTSKLNQCLSFAQDAMRDLNVQNIRLGRDEVAGTSGQAYAAITCIGTNPVTAVVMVAGEQDGPTGALRDGLKQKVAGIVNID</sequence>
<feature type="signal peptide" evidence="1">
    <location>
        <begin position="1"/>
        <end position="31"/>
    </location>
</feature>
<evidence type="ECO:0000313" key="3">
    <source>
        <dbReference type="Proteomes" id="UP001626536"/>
    </source>
</evidence>
<keyword evidence="3" id="KW-1185">Reference proteome</keyword>
<dbReference type="Proteomes" id="UP001626536">
    <property type="component" value="Chromosome"/>
</dbReference>
<gene>
    <name evidence="2" type="ORF">RZS28_16115</name>
</gene>
<protein>
    <submittedName>
        <fullName evidence="2">Uncharacterized protein</fullName>
    </submittedName>
</protein>
<accession>A0ABZ0HRY5</accession>
<reference evidence="2 3" key="1">
    <citation type="submission" date="2023-10" db="EMBL/GenBank/DDBJ databases">
        <title>Novel methanotroph of the genus Methylocapsa from a subarctic wetland.</title>
        <authorList>
            <person name="Belova S.E."/>
            <person name="Oshkin I.Y."/>
            <person name="Miroshnikov K."/>
            <person name="Dedysh S.N."/>
        </authorList>
    </citation>
    <scope>NUCLEOTIDE SEQUENCE [LARGE SCALE GENOMIC DNA]</scope>
    <source>
        <strain evidence="2 3">RX1</strain>
    </source>
</reference>